<evidence type="ECO:0000256" key="4">
    <source>
        <dbReference type="HAMAP-Rule" id="MF_01241"/>
    </source>
</evidence>
<keyword evidence="2 4" id="KW-0378">Hydrolase</keyword>
<reference evidence="6 7" key="1">
    <citation type="submission" date="2015-03" db="EMBL/GenBank/DDBJ databases">
        <authorList>
            <person name="Murphy D."/>
        </authorList>
    </citation>
    <scope>NUCLEOTIDE SEQUENCE [LARGE SCALE GENOMIC DNA]</scope>
    <source>
        <strain evidence="6 7">KMM 520</strain>
    </source>
</reference>
<dbReference type="GO" id="GO:0005975">
    <property type="term" value="P:carbohydrate metabolic process"/>
    <property type="evidence" value="ECO:0007669"/>
    <property type="project" value="InterPro"/>
</dbReference>
<proteinExistence type="inferred from homology"/>
<dbReference type="GO" id="GO:0006043">
    <property type="term" value="P:glucosamine catabolic process"/>
    <property type="evidence" value="ECO:0007669"/>
    <property type="project" value="TreeGrafter"/>
</dbReference>
<dbReference type="OrthoDB" id="9791139at2"/>
<comment type="pathway">
    <text evidence="4">Amino-sugar metabolism; N-acetylneuraminate degradation; D-fructose 6-phosphate from N-acetylneuraminate: step 5/5.</text>
</comment>
<dbReference type="RefSeq" id="WP_058374766.1">
    <property type="nucleotide sequence ID" value="NZ_CP011035.1"/>
</dbReference>
<feature type="active site" description="For ring-opening step" evidence="4">
    <location>
        <position position="144"/>
    </location>
</feature>
<dbReference type="InterPro" id="IPR004547">
    <property type="entry name" value="Glucosamine6P_isomerase"/>
</dbReference>
<feature type="active site" description="For ring-opening step" evidence="4">
    <location>
        <position position="137"/>
    </location>
</feature>
<comment type="similarity">
    <text evidence="4">Belongs to the glucosamine/galactosamine-6-phosphate isomerase family. NagB subfamily.</text>
</comment>
<dbReference type="SUPFAM" id="SSF100950">
    <property type="entry name" value="NagB/RpiA/CoA transferase-like"/>
    <property type="match status" value="1"/>
</dbReference>
<dbReference type="Proteomes" id="UP000065261">
    <property type="component" value="Chromosome II"/>
</dbReference>
<dbReference type="GO" id="GO:0006046">
    <property type="term" value="P:N-acetylglucosamine catabolic process"/>
    <property type="evidence" value="ECO:0007669"/>
    <property type="project" value="UniProtKB-UniRule"/>
</dbReference>
<dbReference type="KEGG" id="ptn:PTRA_b0212"/>
<dbReference type="InterPro" id="IPR006148">
    <property type="entry name" value="Glc/Gal-6P_isomerase"/>
</dbReference>
<dbReference type="GO" id="GO:0004342">
    <property type="term" value="F:glucosamine-6-phosphate deaminase activity"/>
    <property type="evidence" value="ECO:0007669"/>
    <property type="project" value="UniProtKB-UniRule"/>
</dbReference>
<dbReference type="PANTHER" id="PTHR11280">
    <property type="entry name" value="GLUCOSAMINE-6-PHOSPHATE ISOMERASE"/>
    <property type="match status" value="1"/>
</dbReference>
<name>A0A0U2WN00_9GAMM</name>
<dbReference type="GO" id="GO:0005737">
    <property type="term" value="C:cytoplasm"/>
    <property type="evidence" value="ECO:0007669"/>
    <property type="project" value="TreeGrafter"/>
</dbReference>
<feature type="active site" description="Proton acceptor; for enolization step" evidence="4">
    <location>
        <position position="67"/>
    </location>
</feature>
<feature type="domain" description="Glucosamine/galactosamine-6-phosphate isomerase" evidence="5">
    <location>
        <begin position="10"/>
        <end position="230"/>
    </location>
</feature>
<dbReference type="EMBL" id="CP011035">
    <property type="protein sequence ID" value="ALS34730.1"/>
    <property type="molecule type" value="Genomic_DNA"/>
</dbReference>
<dbReference type="InterPro" id="IPR037171">
    <property type="entry name" value="NagB/RpiA_transferase-like"/>
</dbReference>
<organism evidence="6">
    <name type="scientific">Pseudoalteromonas translucida KMM 520</name>
    <dbReference type="NCBI Taxonomy" id="1315283"/>
    <lineage>
        <taxon>Bacteria</taxon>
        <taxon>Pseudomonadati</taxon>
        <taxon>Pseudomonadota</taxon>
        <taxon>Gammaproteobacteria</taxon>
        <taxon>Alteromonadales</taxon>
        <taxon>Pseudoalteromonadaceae</taxon>
        <taxon>Pseudoalteromonas</taxon>
    </lineage>
</organism>
<accession>A0A0U2WN00</accession>
<keyword evidence="3 4" id="KW-0119">Carbohydrate metabolism</keyword>
<dbReference type="PANTHER" id="PTHR11280:SF5">
    <property type="entry name" value="GLUCOSAMINE-6-PHOSPHATE ISOMERASE"/>
    <property type="match status" value="1"/>
</dbReference>
<dbReference type="GO" id="GO:0019262">
    <property type="term" value="P:N-acetylneuraminate catabolic process"/>
    <property type="evidence" value="ECO:0007669"/>
    <property type="project" value="UniProtKB-UniRule"/>
</dbReference>
<evidence type="ECO:0000256" key="1">
    <source>
        <dbReference type="ARBA" id="ARBA00000644"/>
    </source>
</evidence>
<dbReference type="PATRIC" id="fig|1315283.4.peg.3321"/>
<feature type="active site" description="Proton acceptor; for ring-opening step" evidence="4">
    <location>
        <position position="139"/>
    </location>
</feature>
<sequence>MQVLIFDDKKAVAENAATLLQKLILAKSNANIGLATGSTPIDLYKQLVSMYKNKHISFAQVNTFNLDEYYDIDENNSNSYRYFMNSQLFNHIDIDKNNTHLPTCNAKQDPRKQGEHFEQQIAALGGLDLQLLGIGGNGHIGFNEPSSSFASRTRIKSLTEQTVSDNSRMFSDDEQQPKMAMTMGIATIMDAKYVLLIATGKNKAQAVNDMVNGPLSASCPASILQMHKNAIVMIDNDAASLLANKDYFTWVSQQNYQINEAYGHFPDL</sequence>
<dbReference type="GO" id="GO:0042802">
    <property type="term" value="F:identical protein binding"/>
    <property type="evidence" value="ECO:0007669"/>
    <property type="project" value="TreeGrafter"/>
</dbReference>
<comment type="catalytic activity">
    <reaction evidence="1 4">
        <text>alpha-D-glucosamine 6-phosphate + H2O = beta-D-fructose 6-phosphate + NH4(+)</text>
        <dbReference type="Rhea" id="RHEA:12172"/>
        <dbReference type="ChEBI" id="CHEBI:15377"/>
        <dbReference type="ChEBI" id="CHEBI:28938"/>
        <dbReference type="ChEBI" id="CHEBI:57634"/>
        <dbReference type="ChEBI" id="CHEBI:75989"/>
        <dbReference type="EC" id="3.5.99.6"/>
    </reaction>
</comment>
<dbReference type="Gene3D" id="3.40.50.1360">
    <property type="match status" value="1"/>
</dbReference>
<evidence type="ECO:0000313" key="7">
    <source>
        <dbReference type="Proteomes" id="UP000065261"/>
    </source>
</evidence>
<evidence type="ECO:0000256" key="2">
    <source>
        <dbReference type="ARBA" id="ARBA00022801"/>
    </source>
</evidence>
<evidence type="ECO:0000256" key="3">
    <source>
        <dbReference type="ARBA" id="ARBA00023277"/>
    </source>
</evidence>
<dbReference type="Pfam" id="PF01182">
    <property type="entry name" value="Glucosamine_iso"/>
    <property type="match status" value="1"/>
</dbReference>
<dbReference type="PROSITE" id="PS01161">
    <property type="entry name" value="GLC_GALNAC_ISOMERASE"/>
    <property type="match status" value="1"/>
</dbReference>
<evidence type="ECO:0000313" key="6">
    <source>
        <dbReference type="EMBL" id="ALS34730.1"/>
    </source>
</evidence>
<evidence type="ECO:0000259" key="5">
    <source>
        <dbReference type="Pfam" id="PF01182"/>
    </source>
</evidence>
<dbReference type="FunFam" id="3.40.50.1360:FF:000003">
    <property type="entry name" value="Glucosamine-6-phosphate deaminase"/>
    <property type="match status" value="1"/>
</dbReference>
<comment type="caution">
    <text evidence="4">Lacks conserved residue(s) required for the propagation of feature annotation.</text>
</comment>
<dbReference type="CDD" id="cd01399">
    <property type="entry name" value="GlcN6P_deaminase"/>
    <property type="match status" value="1"/>
</dbReference>
<dbReference type="EC" id="3.5.99.6" evidence="4"/>
<gene>
    <name evidence="4 6" type="primary">nagB</name>
    <name evidence="6" type="ORF">PTRA_b0212</name>
</gene>
<protein>
    <recommendedName>
        <fullName evidence="4">Glucosamine-6-phosphate deaminase</fullName>
        <ecNumber evidence="4">3.5.99.6</ecNumber>
    </recommendedName>
    <alternativeName>
        <fullName evidence="4">GlcN6P deaminase</fullName>
        <shortName evidence="4">GNPDA</shortName>
    </alternativeName>
    <alternativeName>
        <fullName evidence="4">Glucosamine-6-phosphate isomerase</fullName>
    </alternativeName>
</protein>
<dbReference type="NCBIfam" id="TIGR00502">
    <property type="entry name" value="nagB"/>
    <property type="match status" value="1"/>
</dbReference>
<dbReference type="InterPro" id="IPR018321">
    <property type="entry name" value="Glucosamine6P_isomerase_CS"/>
</dbReference>
<dbReference type="AlphaFoldDB" id="A0A0U2WN00"/>
<dbReference type="HAMAP" id="MF_01241">
    <property type="entry name" value="GlcN6P_deamin"/>
    <property type="match status" value="1"/>
</dbReference>
<comment type="subunit">
    <text evidence="4">Homohexamer.</text>
</comment>
<dbReference type="UniPathway" id="UPA00629">
    <property type="reaction ID" value="UER00684"/>
</dbReference>
<comment type="function">
    <text evidence="4">Catalyzes the reversible isomerization-deamination of glucosamine 6-phosphate (GlcN6P) to form fructose 6-phosphate (Fru6P) and ammonium ion.</text>
</comment>